<dbReference type="PANTHER" id="PTHR23404">
    <property type="entry name" value="MOLYBDOPTERIN SYNTHASE RELATED"/>
    <property type="match status" value="1"/>
</dbReference>
<proteinExistence type="predicted"/>
<dbReference type="Pfam" id="PF02391">
    <property type="entry name" value="MoaE"/>
    <property type="match status" value="1"/>
</dbReference>
<dbReference type="AlphaFoldDB" id="A0A8H6WFU9"/>
<name>A0A8H6WFU9_MYCCL</name>
<dbReference type="CDD" id="cd00756">
    <property type="entry name" value="MoaE"/>
    <property type="match status" value="1"/>
</dbReference>
<protein>
    <submittedName>
        <fullName evidence="1">Molybdenum cofactor synthesis 2</fullName>
    </submittedName>
</protein>
<dbReference type="InterPro" id="IPR003448">
    <property type="entry name" value="Mopterin_biosynth_MoaE"/>
</dbReference>
<organism evidence="1 2">
    <name type="scientific">Mycena chlorophos</name>
    <name type="common">Agaric fungus</name>
    <name type="synonym">Agaricus chlorophos</name>
    <dbReference type="NCBI Taxonomy" id="658473"/>
    <lineage>
        <taxon>Eukaryota</taxon>
        <taxon>Fungi</taxon>
        <taxon>Dikarya</taxon>
        <taxon>Basidiomycota</taxon>
        <taxon>Agaricomycotina</taxon>
        <taxon>Agaricomycetes</taxon>
        <taxon>Agaricomycetidae</taxon>
        <taxon>Agaricales</taxon>
        <taxon>Marasmiineae</taxon>
        <taxon>Mycenaceae</taxon>
        <taxon>Mycena</taxon>
    </lineage>
</organism>
<dbReference type="Proteomes" id="UP000613580">
    <property type="component" value="Unassembled WGS sequence"/>
</dbReference>
<dbReference type="GO" id="GO:0006777">
    <property type="term" value="P:Mo-molybdopterin cofactor biosynthetic process"/>
    <property type="evidence" value="ECO:0007669"/>
    <property type="project" value="InterPro"/>
</dbReference>
<accession>A0A8H6WFU9</accession>
<keyword evidence="2" id="KW-1185">Reference proteome</keyword>
<dbReference type="OrthoDB" id="5531344at2759"/>
<sequence>MDLNSASIDARLELPLGICDLSYSNLDVQAIISSVGNPGAGGIAVFIGVTRKDNIDGKVVARLEYQAYSKLAIKTMAKVIQDVNASVFPSTSMARYALHHRLGVVPVGEPSIVIAVSAPHRKECFLACESVLERVKKECQIWKREFYQGESDVVAEWKANQ</sequence>
<dbReference type="Gene3D" id="3.90.1170.40">
    <property type="entry name" value="Molybdopterin biosynthesis MoaE subunit"/>
    <property type="match status" value="1"/>
</dbReference>
<dbReference type="SUPFAM" id="SSF54690">
    <property type="entry name" value="Molybdopterin synthase subunit MoaE"/>
    <property type="match status" value="1"/>
</dbReference>
<evidence type="ECO:0000313" key="1">
    <source>
        <dbReference type="EMBL" id="KAF7310869.1"/>
    </source>
</evidence>
<reference evidence="1" key="1">
    <citation type="submission" date="2020-05" db="EMBL/GenBank/DDBJ databases">
        <title>Mycena genomes resolve the evolution of fungal bioluminescence.</title>
        <authorList>
            <person name="Tsai I.J."/>
        </authorList>
    </citation>
    <scope>NUCLEOTIDE SEQUENCE</scope>
    <source>
        <strain evidence="1">110903Hualien_Pintung</strain>
    </source>
</reference>
<comment type="caution">
    <text evidence="1">The sequence shown here is derived from an EMBL/GenBank/DDBJ whole genome shotgun (WGS) entry which is preliminary data.</text>
</comment>
<dbReference type="EMBL" id="JACAZE010000007">
    <property type="protein sequence ID" value="KAF7310869.1"/>
    <property type="molecule type" value="Genomic_DNA"/>
</dbReference>
<gene>
    <name evidence="1" type="ORF">HMN09_00630000</name>
</gene>
<dbReference type="InterPro" id="IPR036563">
    <property type="entry name" value="MoaE_sf"/>
</dbReference>
<evidence type="ECO:0000313" key="2">
    <source>
        <dbReference type="Proteomes" id="UP000613580"/>
    </source>
</evidence>